<feature type="transmembrane region" description="Helical" evidence="6">
    <location>
        <begin position="287"/>
        <end position="309"/>
    </location>
</feature>
<dbReference type="Proteomes" id="UP001314635">
    <property type="component" value="Unassembled WGS sequence"/>
</dbReference>
<dbReference type="PANTHER" id="PTHR30482">
    <property type="entry name" value="HIGH-AFFINITY BRANCHED-CHAIN AMINO ACID TRANSPORT SYSTEM PERMEASE"/>
    <property type="match status" value="1"/>
</dbReference>
<evidence type="ECO:0000256" key="3">
    <source>
        <dbReference type="ARBA" id="ARBA00022692"/>
    </source>
</evidence>
<evidence type="ECO:0000256" key="2">
    <source>
        <dbReference type="ARBA" id="ARBA00022475"/>
    </source>
</evidence>
<reference evidence="8" key="1">
    <citation type="journal article" date="2021" name="ISME J.">
        <title>Evolutionary origin and ecological implication of a unique nif island in free-living Bradyrhizobium lineages.</title>
        <authorList>
            <person name="Tao J."/>
        </authorList>
    </citation>
    <scope>NUCLEOTIDE SEQUENCE [LARGE SCALE GENOMIC DNA]</scope>
    <source>
        <strain evidence="8">SZCCT0094</strain>
    </source>
</reference>
<gene>
    <name evidence="7" type="ORF">JQ619_16460</name>
</gene>
<keyword evidence="4 6" id="KW-1133">Transmembrane helix</keyword>
<evidence type="ECO:0000313" key="8">
    <source>
        <dbReference type="Proteomes" id="UP001314635"/>
    </source>
</evidence>
<dbReference type="EMBL" id="JAFCLK010000014">
    <property type="protein sequence ID" value="MBR1137360.1"/>
    <property type="molecule type" value="Genomic_DNA"/>
</dbReference>
<feature type="transmembrane region" description="Helical" evidence="6">
    <location>
        <begin position="158"/>
        <end position="177"/>
    </location>
</feature>
<feature type="transmembrane region" description="Helical" evidence="6">
    <location>
        <begin position="81"/>
        <end position="104"/>
    </location>
</feature>
<evidence type="ECO:0000256" key="5">
    <source>
        <dbReference type="ARBA" id="ARBA00023136"/>
    </source>
</evidence>
<feature type="transmembrane region" description="Helical" evidence="6">
    <location>
        <begin position="244"/>
        <end position="267"/>
    </location>
</feature>
<proteinExistence type="predicted"/>
<organism evidence="7 8">
    <name type="scientific">Bradyrhizobium denitrificans</name>
    <dbReference type="NCBI Taxonomy" id="2734912"/>
    <lineage>
        <taxon>Bacteria</taxon>
        <taxon>Pseudomonadati</taxon>
        <taxon>Pseudomonadota</taxon>
        <taxon>Alphaproteobacteria</taxon>
        <taxon>Hyphomicrobiales</taxon>
        <taxon>Nitrobacteraceae</taxon>
        <taxon>Bradyrhizobium</taxon>
    </lineage>
</organism>
<feature type="transmembrane region" description="Helical" evidence="6">
    <location>
        <begin position="56"/>
        <end position="75"/>
    </location>
</feature>
<dbReference type="InterPro" id="IPR043428">
    <property type="entry name" value="LivM-like"/>
</dbReference>
<evidence type="ECO:0000313" key="7">
    <source>
        <dbReference type="EMBL" id="MBR1137360.1"/>
    </source>
</evidence>
<feature type="transmembrane region" description="Helical" evidence="6">
    <location>
        <begin position="210"/>
        <end position="232"/>
    </location>
</feature>
<keyword evidence="5 6" id="KW-0472">Membrane</keyword>
<dbReference type="RefSeq" id="WP_012045883.1">
    <property type="nucleotide sequence ID" value="NZ_JABFDP010000003.1"/>
</dbReference>
<keyword evidence="3 6" id="KW-0812">Transmembrane</keyword>
<comment type="subcellular location">
    <subcellularLocation>
        <location evidence="1">Cell membrane</location>
        <topology evidence="1">Multi-pass membrane protein</topology>
    </subcellularLocation>
</comment>
<sequence length="323" mass="33441">MTKPRLATLAIIVAALAVIAFAGLSGALLNLMIFMMIIALAAQGWNILGGYAGLSSFGHAAFFGAGAYAMAVLQTRFGVNAWIALVIGIALGALVGAFIGFLSFRSGLKGSYFALITLAFAEVARILANSWNFTGGAAGILLKLQTGLPYLQFADRRYFLLITIGCVAIGLVVSWWLEHSRFGAYLVALRENEQAAQALGVDVFAVKMKAIAISGALTAAAGCLYAQNYLFIDANVAFGSWISIEALFAAIVGGSGTVLGPLIGAIVLLGLGELTKGLSGGIPGMDLLVFGIILVLSVAFSPNGLVMLMKSLGLRAPAKAKEA</sequence>
<protein>
    <submittedName>
        <fullName evidence="7">Branched-chain amino acid ABC transporter permease</fullName>
    </submittedName>
</protein>
<name>A0ABS5G7R3_9BRAD</name>
<dbReference type="CDD" id="cd06581">
    <property type="entry name" value="TM_PBP1_LivM_like"/>
    <property type="match status" value="1"/>
</dbReference>
<keyword evidence="2" id="KW-1003">Cell membrane</keyword>
<dbReference type="Pfam" id="PF02653">
    <property type="entry name" value="BPD_transp_2"/>
    <property type="match status" value="1"/>
</dbReference>
<dbReference type="InterPro" id="IPR001851">
    <property type="entry name" value="ABC_transp_permease"/>
</dbReference>
<evidence type="ECO:0000256" key="4">
    <source>
        <dbReference type="ARBA" id="ARBA00022989"/>
    </source>
</evidence>
<evidence type="ECO:0000256" key="1">
    <source>
        <dbReference type="ARBA" id="ARBA00004651"/>
    </source>
</evidence>
<accession>A0ABS5G7R3</accession>
<keyword evidence="8" id="KW-1185">Reference proteome</keyword>
<evidence type="ECO:0000256" key="6">
    <source>
        <dbReference type="SAM" id="Phobius"/>
    </source>
</evidence>
<dbReference type="PANTHER" id="PTHR30482:SF10">
    <property type="entry name" value="HIGH-AFFINITY BRANCHED-CHAIN AMINO ACID TRANSPORT PROTEIN BRAE"/>
    <property type="match status" value="1"/>
</dbReference>
<comment type="caution">
    <text evidence="7">The sequence shown here is derived from an EMBL/GenBank/DDBJ whole genome shotgun (WGS) entry which is preliminary data.</text>
</comment>